<keyword evidence="2" id="KW-1185">Reference proteome</keyword>
<evidence type="ECO:0000313" key="1">
    <source>
        <dbReference type="EMBL" id="KAH3882429.1"/>
    </source>
</evidence>
<accession>A0A9D4MVA9</accession>
<name>A0A9D4MVA9_DREPO</name>
<reference evidence="1" key="2">
    <citation type="submission" date="2020-11" db="EMBL/GenBank/DDBJ databases">
        <authorList>
            <person name="McCartney M.A."/>
            <person name="Auch B."/>
            <person name="Kono T."/>
            <person name="Mallez S."/>
            <person name="Becker A."/>
            <person name="Gohl D.M."/>
            <person name="Silverstein K.A.T."/>
            <person name="Koren S."/>
            <person name="Bechman K.B."/>
            <person name="Herman A."/>
            <person name="Abrahante J.E."/>
            <person name="Garbe J."/>
        </authorList>
    </citation>
    <scope>NUCLEOTIDE SEQUENCE</scope>
    <source>
        <strain evidence="1">Duluth1</strain>
        <tissue evidence="1">Whole animal</tissue>
    </source>
</reference>
<organism evidence="1 2">
    <name type="scientific">Dreissena polymorpha</name>
    <name type="common">Zebra mussel</name>
    <name type="synonym">Mytilus polymorpha</name>
    <dbReference type="NCBI Taxonomy" id="45954"/>
    <lineage>
        <taxon>Eukaryota</taxon>
        <taxon>Metazoa</taxon>
        <taxon>Spiralia</taxon>
        <taxon>Lophotrochozoa</taxon>
        <taxon>Mollusca</taxon>
        <taxon>Bivalvia</taxon>
        <taxon>Autobranchia</taxon>
        <taxon>Heteroconchia</taxon>
        <taxon>Euheterodonta</taxon>
        <taxon>Imparidentia</taxon>
        <taxon>Neoheterodontei</taxon>
        <taxon>Myida</taxon>
        <taxon>Dreissenoidea</taxon>
        <taxon>Dreissenidae</taxon>
        <taxon>Dreissena</taxon>
    </lineage>
</organism>
<dbReference type="EMBL" id="JAIWYP010000001">
    <property type="protein sequence ID" value="KAH3882429.1"/>
    <property type="molecule type" value="Genomic_DNA"/>
</dbReference>
<comment type="caution">
    <text evidence="1">The sequence shown here is derived from an EMBL/GenBank/DDBJ whole genome shotgun (WGS) entry which is preliminary data.</text>
</comment>
<dbReference type="Proteomes" id="UP000828390">
    <property type="component" value="Unassembled WGS sequence"/>
</dbReference>
<sequence length="62" mass="6796">MSTDETTKPCVTIADRVADLARLFKCTGWSAALTVASYCIKPFFAGCSKCFLLSTFTHCIRP</sequence>
<proteinExistence type="predicted"/>
<dbReference type="AlphaFoldDB" id="A0A9D4MVA9"/>
<reference evidence="1" key="1">
    <citation type="journal article" date="2019" name="bioRxiv">
        <title>The Genome of the Zebra Mussel, Dreissena polymorpha: A Resource for Invasive Species Research.</title>
        <authorList>
            <person name="McCartney M.A."/>
            <person name="Auch B."/>
            <person name="Kono T."/>
            <person name="Mallez S."/>
            <person name="Zhang Y."/>
            <person name="Obille A."/>
            <person name="Becker A."/>
            <person name="Abrahante J.E."/>
            <person name="Garbe J."/>
            <person name="Badalamenti J.P."/>
            <person name="Herman A."/>
            <person name="Mangelson H."/>
            <person name="Liachko I."/>
            <person name="Sullivan S."/>
            <person name="Sone E.D."/>
            <person name="Koren S."/>
            <person name="Silverstein K.A.T."/>
            <person name="Beckman K.B."/>
            <person name="Gohl D.M."/>
        </authorList>
    </citation>
    <scope>NUCLEOTIDE SEQUENCE</scope>
    <source>
        <strain evidence="1">Duluth1</strain>
        <tissue evidence="1">Whole animal</tissue>
    </source>
</reference>
<gene>
    <name evidence="1" type="ORF">DPMN_006368</name>
</gene>
<protein>
    <submittedName>
        <fullName evidence="1">Uncharacterized protein</fullName>
    </submittedName>
</protein>
<evidence type="ECO:0000313" key="2">
    <source>
        <dbReference type="Proteomes" id="UP000828390"/>
    </source>
</evidence>